<dbReference type="RefSeq" id="WP_230560758.1">
    <property type="nucleotide sequence ID" value="NZ_JAJITC010000004.1"/>
</dbReference>
<evidence type="ECO:0000313" key="2">
    <source>
        <dbReference type="Proteomes" id="UP001430614"/>
    </source>
</evidence>
<keyword evidence="2" id="KW-1185">Reference proteome</keyword>
<evidence type="ECO:0000313" key="1">
    <source>
        <dbReference type="EMBL" id="MCC8401871.1"/>
    </source>
</evidence>
<name>A0ABS8KAT9_9BURK</name>
<proteinExistence type="predicted"/>
<organism evidence="1 2">
    <name type="scientific">Paraburkholderia translucens</name>
    <dbReference type="NCBI Taxonomy" id="2886945"/>
    <lineage>
        <taxon>Bacteria</taxon>
        <taxon>Pseudomonadati</taxon>
        <taxon>Pseudomonadota</taxon>
        <taxon>Betaproteobacteria</taxon>
        <taxon>Burkholderiales</taxon>
        <taxon>Burkholderiaceae</taxon>
        <taxon>Paraburkholderia</taxon>
    </lineage>
</organism>
<dbReference type="Proteomes" id="UP001430614">
    <property type="component" value="Unassembled WGS sequence"/>
</dbReference>
<comment type="caution">
    <text evidence="1">The sequence shown here is derived from an EMBL/GenBank/DDBJ whole genome shotgun (WGS) entry which is preliminary data.</text>
</comment>
<accession>A0ABS8KAT9</accession>
<protein>
    <submittedName>
        <fullName evidence="1">Uncharacterized protein</fullName>
    </submittedName>
</protein>
<gene>
    <name evidence="1" type="ORF">LJ655_08195</name>
</gene>
<dbReference type="EMBL" id="JAJITC010000004">
    <property type="protein sequence ID" value="MCC8401871.1"/>
    <property type="molecule type" value="Genomic_DNA"/>
</dbReference>
<sequence>MSRIDPAQAEAWSLIATRIKDAAFADGISDIKQLEAIFRVGEVWRKWIKRKRIARDVNRTRIINEAQQRGWLDLASIPFKDIAALPDEIIHALDQGYPEPLKSLPKPPPGGAHQTAPLIVNALLDDAVNGIASKRQQEFQEVSNNADFDRWTDAVSAIREAFALINPGRELTLGADADLLRVRLIAAYRRDGYK</sequence>
<reference evidence="1 2" key="1">
    <citation type="submission" date="2021-11" db="EMBL/GenBank/DDBJ databases">
        <authorList>
            <person name="Oh E.-T."/>
            <person name="Kim S.-B."/>
        </authorList>
    </citation>
    <scope>NUCLEOTIDE SEQUENCE [LARGE SCALE GENOMIC DNA]</scope>
    <source>
        <strain evidence="1 2">MMS20-SJTN17</strain>
    </source>
</reference>